<dbReference type="PROSITE" id="PS51257">
    <property type="entry name" value="PROKAR_LIPOPROTEIN"/>
    <property type="match status" value="1"/>
</dbReference>
<dbReference type="RefSeq" id="WP_073062730.1">
    <property type="nucleotide sequence ID" value="NZ_FQUS01000008.1"/>
</dbReference>
<evidence type="ECO:0000313" key="3">
    <source>
        <dbReference type="Proteomes" id="UP000184041"/>
    </source>
</evidence>
<dbReference type="Gene3D" id="3.60.10.10">
    <property type="entry name" value="Endonuclease/exonuclease/phosphatase"/>
    <property type="match status" value="1"/>
</dbReference>
<proteinExistence type="predicted"/>
<dbReference type="InterPro" id="IPR036691">
    <property type="entry name" value="Endo/exonu/phosph_ase_sf"/>
</dbReference>
<dbReference type="InterPro" id="IPR005135">
    <property type="entry name" value="Endo/exonuclease/phosphatase"/>
</dbReference>
<reference evidence="2 3" key="1">
    <citation type="submission" date="2016-11" db="EMBL/GenBank/DDBJ databases">
        <authorList>
            <person name="Jaros S."/>
            <person name="Januszkiewicz K."/>
            <person name="Wedrychowicz H."/>
        </authorList>
    </citation>
    <scope>NUCLEOTIDE SEQUENCE [LARGE SCALE GENOMIC DNA]</scope>
    <source>
        <strain evidence="2 3">DSM 21986</strain>
    </source>
</reference>
<dbReference type="STRING" id="1194090.SAMN05443144_108114"/>
<organism evidence="2 3">
    <name type="scientific">Fodinibius roseus</name>
    <dbReference type="NCBI Taxonomy" id="1194090"/>
    <lineage>
        <taxon>Bacteria</taxon>
        <taxon>Pseudomonadati</taxon>
        <taxon>Balneolota</taxon>
        <taxon>Balneolia</taxon>
        <taxon>Balneolales</taxon>
        <taxon>Balneolaceae</taxon>
        <taxon>Fodinibius</taxon>
    </lineage>
</organism>
<dbReference type="GO" id="GO:0004527">
    <property type="term" value="F:exonuclease activity"/>
    <property type="evidence" value="ECO:0007669"/>
    <property type="project" value="UniProtKB-KW"/>
</dbReference>
<protein>
    <submittedName>
        <fullName evidence="2">Metal-dependent hydrolase, endonuclease/exonuclease/phosphatase family</fullName>
    </submittedName>
</protein>
<accession>A0A1M5BGC1</accession>
<sequence length="328" mass="37720">MKNRTISSISPLLFLTAVLFLYSCGTPGYEDGEEDRPEEEIPQTEPVAPDGILETVTWNIEWYGANDDFRQTKNAVRVMDSLDADLFALQEIHSREALATLLEPLTGYHGFTAGHVSKGQKMAFVYNIHTIDSVEAGAITDVREEYRQDWNYFWANGRTPLYFRFDYTFEETTVECYAVVVHGKANTADYGESYKRRQRAAEGLFYYLMDEKPRAGIILLGDYNDDVDESLYYHEPGNFAETPYDEFIEHAQHFEVITRVLSTDKESSSLNYMEEGNLIDHITVSDELFPFYMDESVAVYDAPLDYISEFESTTSDHLPVWAKFDIVR</sequence>
<evidence type="ECO:0000313" key="2">
    <source>
        <dbReference type="EMBL" id="SHF41450.1"/>
    </source>
</evidence>
<evidence type="ECO:0000259" key="1">
    <source>
        <dbReference type="Pfam" id="PF03372"/>
    </source>
</evidence>
<dbReference type="AlphaFoldDB" id="A0A1M5BGC1"/>
<gene>
    <name evidence="2" type="ORF">SAMN05443144_108114</name>
</gene>
<keyword evidence="2" id="KW-0269">Exonuclease</keyword>
<keyword evidence="2" id="KW-0540">Nuclease</keyword>
<keyword evidence="3" id="KW-1185">Reference proteome</keyword>
<dbReference type="GO" id="GO:0004519">
    <property type="term" value="F:endonuclease activity"/>
    <property type="evidence" value="ECO:0007669"/>
    <property type="project" value="UniProtKB-KW"/>
</dbReference>
<keyword evidence="2" id="KW-0255">Endonuclease</keyword>
<name>A0A1M5BGC1_9BACT</name>
<dbReference type="EMBL" id="FQUS01000008">
    <property type="protein sequence ID" value="SHF41450.1"/>
    <property type="molecule type" value="Genomic_DNA"/>
</dbReference>
<dbReference type="Proteomes" id="UP000184041">
    <property type="component" value="Unassembled WGS sequence"/>
</dbReference>
<dbReference type="Pfam" id="PF03372">
    <property type="entry name" value="Exo_endo_phos"/>
    <property type="match status" value="1"/>
</dbReference>
<keyword evidence="2" id="KW-0378">Hydrolase</keyword>
<dbReference type="SUPFAM" id="SSF56219">
    <property type="entry name" value="DNase I-like"/>
    <property type="match status" value="1"/>
</dbReference>
<feature type="domain" description="Endonuclease/exonuclease/phosphatase" evidence="1">
    <location>
        <begin position="56"/>
        <end position="317"/>
    </location>
</feature>